<dbReference type="Proteomes" id="UP000093501">
    <property type="component" value="Unassembled WGS sequence"/>
</dbReference>
<dbReference type="RefSeq" id="WP_068751436.1">
    <property type="nucleotide sequence ID" value="NZ_LR214441.1"/>
</dbReference>
<protein>
    <submittedName>
        <fullName evidence="1">Uncharacterized protein</fullName>
    </submittedName>
</protein>
<dbReference type="InterPro" id="IPR031165">
    <property type="entry name" value="GNAT_YJDJ"/>
</dbReference>
<dbReference type="PROSITE" id="PS51729">
    <property type="entry name" value="GNAT_YJDJ"/>
    <property type="match status" value="1"/>
</dbReference>
<organism evidence="1 2">
    <name type="scientific">Tessaracoccus lapidicaptus</name>
    <dbReference type="NCBI Taxonomy" id="1427523"/>
    <lineage>
        <taxon>Bacteria</taxon>
        <taxon>Bacillati</taxon>
        <taxon>Actinomycetota</taxon>
        <taxon>Actinomycetes</taxon>
        <taxon>Propionibacteriales</taxon>
        <taxon>Propionibacteriaceae</taxon>
        <taxon>Tessaracoccus</taxon>
    </lineage>
</organism>
<name>A0A1C0ANA1_9ACTN</name>
<sequence>MSDETTVTRNDARNRYELRLGDELIGRVDYRIDGDVMDMYHTEVDPAHGGNGYGNRLVAHAVADAADTGLMIRPTCPFIATYLDRHPEYADLRA</sequence>
<dbReference type="InterPro" id="IPR045057">
    <property type="entry name" value="Gcn5-rel_NAT"/>
</dbReference>
<gene>
    <name evidence="1" type="ORF">BCR15_03480</name>
</gene>
<dbReference type="Gene3D" id="3.40.630.30">
    <property type="match status" value="1"/>
</dbReference>
<dbReference type="PANTHER" id="PTHR31435">
    <property type="entry name" value="PROTEIN NATD1"/>
    <property type="match status" value="1"/>
</dbReference>
<dbReference type="AlphaFoldDB" id="A0A1C0ANA1"/>
<keyword evidence="2" id="KW-1185">Reference proteome</keyword>
<dbReference type="Pfam" id="PF14542">
    <property type="entry name" value="Acetyltransf_CG"/>
    <property type="match status" value="1"/>
</dbReference>
<proteinExistence type="predicted"/>
<evidence type="ECO:0000313" key="2">
    <source>
        <dbReference type="Proteomes" id="UP000093501"/>
    </source>
</evidence>
<dbReference type="SUPFAM" id="SSF55729">
    <property type="entry name" value="Acyl-CoA N-acyltransferases (Nat)"/>
    <property type="match status" value="1"/>
</dbReference>
<dbReference type="EMBL" id="MBQD01000020">
    <property type="protein sequence ID" value="OCL34754.1"/>
    <property type="molecule type" value="Genomic_DNA"/>
</dbReference>
<accession>A0A1C0ANA1</accession>
<dbReference type="PANTHER" id="PTHR31435:SF10">
    <property type="entry name" value="BSR4717 PROTEIN"/>
    <property type="match status" value="1"/>
</dbReference>
<evidence type="ECO:0000313" key="1">
    <source>
        <dbReference type="EMBL" id="OCL34754.1"/>
    </source>
</evidence>
<comment type="caution">
    <text evidence="1">The sequence shown here is derived from an EMBL/GenBank/DDBJ whole genome shotgun (WGS) entry which is preliminary data.</text>
</comment>
<dbReference type="InterPro" id="IPR016181">
    <property type="entry name" value="Acyl_CoA_acyltransferase"/>
</dbReference>
<reference evidence="2" key="1">
    <citation type="submission" date="2016-07" db="EMBL/GenBank/DDBJ databases">
        <authorList>
            <person name="Florea S."/>
            <person name="Webb J.S."/>
            <person name="Jaromczyk J."/>
            <person name="Schardl C.L."/>
        </authorList>
    </citation>
    <scope>NUCLEOTIDE SEQUENCE [LARGE SCALE GENOMIC DNA]</scope>
    <source>
        <strain evidence="2">IPBSL-7</strain>
    </source>
</reference>